<evidence type="ECO:0000256" key="6">
    <source>
        <dbReference type="ARBA" id="ARBA00023136"/>
    </source>
</evidence>
<sequence length="474" mass="51841">MFVPLRFHRRMVRSLRTSSRTVVCPLHFQHVTRGRLPSTKDGLAGSLSHFNMTQRRRHGTHGHGHSHHHHHGAELLDHGTKEGTRVTVVGLAVNIGLTVSKGVGGVLWHSASLLAEAVHSLSDFMSDFVTLYAYRKARAKPDAKFPFGYAKLEPLGGVIVSGLLIAAGAGIAVHSCELLLTLLHDSTNHHHGAAENVTMNPLALYIMLASVVSKEAMFQWTMRVGRKVKSDVLIANAWHHRADAASSLVALVGVAGAVYGIKWFDPVGGLLVSGMVIKAGLESGIPALKELIDAAAPPETTERVTEVVQRLHAKDQNIRGIGPIRVRKSGPFLNVDMQVLVNPYISISHAHQISENLKHDMVKEIHGLQEVSIHLDSEMHDLTEPSPSIAPTSVIEADIVREGMKGMEEHVQRISHITLHFLKGGITVHADILPRRDDITISEAREIARQVQKRIEGIEGVKCADVHLEINSNH</sequence>
<dbReference type="GO" id="GO:0098771">
    <property type="term" value="P:inorganic ion homeostasis"/>
    <property type="evidence" value="ECO:0007669"/>
    <property type="project" value="UniProtKB-ARBA"/>
</dbReference>
<dbReference type="Gene3D" id="1.20.1510.10">
    <property type="entry name" value="Cation efflux protein transmembrane domain"/>
    <property type="match status" value="1"/>
</dbReference>
<dbReference type="AlphaFoldDB" id="A0A0L0HTX5"/>
<dbReference type="Gene3D" id="3.30.70.1350">
    <property type="entry name" value="Cation efflux protein, cytoplasmic domain"/>
    <property type="match status" value="2"/>
</dbReference>
<feature type="domain" description="Cation efflux protein transmembrane" evidence="8">
    <location>
        <begin position="88"/>
        <end position="292"/>
    </location>
</feature>
<dbReference type="FunFam" id="1.20.1510.10:FF:000006">
    <property type="entry name" value="Divalent cation efflux transporter"/>
    <property type="match status" value="1"/>
</dbReference>
<feature type="compositionally biased region" description="Basic residues" evidence="7">
    <location>
        <begin position="56"/>
        <end position="71"/>
    </location>
</feature>
<dbReference type="PANTHER" id="PTHR43840:SF15">
    <property type="entry name" value="MITOCHONDRIAL METAL TRANSPORTER 1-RELATED"/>
    <property type="match status" value="1"/>
</dbReference>
<proteinExistence type="inferred from homology"/>
<evidence type="ECO:0000256" key="2">
    <source>
        <dbReference type="ARBA" id="ARBA00008114"/>
    </source>
</evidence>
<dbReference type="GO" id="GO:0030003">
    <property type="term" value="P:intracellular monoatomic cation homeostasis"/>
    <property type="evidence" value="ECO:0007669"/>
    <property type="project" value="UniProtKB-ARBA"/>
</dbReference>
<keyword evidence="5" id="KW-1133">Transmembrane helix</keyword>
<gene>
    <name evidence="10" type="ORF">SPPG_00085</name>
</gene>
<evidence type="ECO:0000313" key="10">
    <source>
        <dbReference type="EMBL" id="KND04355.1"/>
    </source>
</evidence>
<evidence type="ECO:0000256" key="7">
    <source>
        <dbReference type="SAM" id="MobiDB-lite"/>
    </source>
</evidence>
<accession>A0A0L0HTX5</accession>
<evidence type="ECO:0000256" key="1">
    <source>
        <dbReference type="ARBA" id="ARBA00004141"/>
    </source>
</evidence>
<dbReference type="InterPro" id="IPR027469">
    <property type="entry name" value="Cation_efflux_TMD_sf"/>
</dbReference>
<comment type="similarity">
    <text evidence="2">Belongs to the cation diffusion facilitator (CDF) transporter (TC 2.A.4) family.</text>
</comment>
<dbReference type="OMA" id="DVMIHIN"/>
<evidence type="ECO:0000259" key="8">
    <source>
        <dbReference type="Pfam" id="PF01545"/>
    </source>
</evidence>
<keyword evidence="6" id="KW-0472">Membrane</keyword>
<feature type="domain" description="Cation efflux protein cytoplasmic" evidence="9">
    <location>
        <begin position="299"/>
        <end position="377"/>
    </location>
</feature>
<dbReference type="EMBL" id="KQ257450">
    <property type="protein sequence ID" value="KND04355.1"/>
    <property type="molecule type" value="Genomic_DNA"/>
</dbReference>
<dbReference type="RefSeq" id="XP_016612394.1">
    <property type="nucleotide sequence ID" value="XM_016748421.1"/>
</dbReference>
<keyword evidence="11" id="KW-1185">Reference proteome</keyword>
<dbReference type="PANTHER" id="PTHR43840">
    <property type="entry name" value="MITOCHONDRIAL METAL TRANSPORTER 1-RELATED"/>
    <property type="match status" value="1"/>
</dbReference>
<evidence type="ECO:0000313" key="11">
    <source>
        <dbReference type="Proteomes" id="UP000053201"/>
    </source>
</evidence>
<evidence type="ECO:0000256" key="5">
    <source>
        <dbReference type="ARBA" id="ARBA00022989"/>
    </source>
</evidence>
<evidence type="ECO:0000256" key="3">
    <source>
        <dbReference type="ARBA" id="ARBA00022448"/>
    </source>
</evidence>
<dbReference type="GO" id="GO:0016020">
    <property type="term" value="C:membrane"/>
    <property type="evidence" value="ECO:0007669"/>
    <property type="project" value="UniProtKB-SubCell"/>
</dbReference>
<dbReference type="GO" id="GO:0008324">
    <property type="term" value="F:monoatomic cation transmembrane transporter activity"/>
    <property type="evidence" value="ECO:0007669"/>
    <property type="project" value="InterPro"/>
</dbReference>
<dbReference type="OrthoDB" id="435980at2759"/>
<protein>
    <submittedName>
        <fullName evidence="10">Cation diffusion facilitator family transporter</fullName>
    </submittedName>
</protein>
<comment type="subcellular location">
    <subcellularLocation>
        <location evidence="1">Membrane</location>
        <topology evidence="1">Multi-pass membrane protein</topology>
    </subcellularLocation>
</comment>
<dbReference type="InterPro" id="IPR002524">
    <property type="entry name" value="Cation_efflux"/>
</dbReference>
<keyword evidence="3" id="KW-0813">Transport</keyword>
<dbReference type="NCBIfam" id="TIGR01297">
    <property type="entry name" value="CDF"/>
    <property type="match status" value="1"/>
</dbReference>
<name>A0A0L0HTX5_SPIPD</name>
<dbReference type="GeneID" id="27683837"/>
<dbReference type="VEuPathDB" id="FungiDB:SPPG_00085"/>
<keyword evidence="4" id="KW-0812">Transmembrane</keyword>
<dbReference type="STRING" id="645134.A0A0L0HTX5"/>
<dbReference type="InterPro" id="IPR058533">
    <property type="entry name" value="Cation_efflux_TM"/>
</dbReference>
<dbReference type="Pfam" id="PF16916">
    <property type="entry name" value="ZT_dimer"/>
    <property type="match status" value="1"/>
</dbReference>
<reference evidence="10 11" key="1">
    <citation type="submission" date="2009-08" db="EMBL/GenBank/DDBJ databases">
        <title>The Genome Sequence of Spizellomyces punctatus strain DAOM BR117.</title>
        <authorList>
            <consortium name="The Broad Institute Genome Sequencing Platform"/>
            <person name="Russ C."/>
            <person name="Cuomo C."/>
            <person name="Shea T."/>
            <person name="Young S.K."/>
            <person name="Zeng Q."/>
            <person name="Koehrsen M."/>
            <person name="Haas B."/>
            <person name="Borodovsky M."/>
            <person name="Guigo R."/>
            <person name="Alvarado L."/>
            <person name="Berlin A."/>
            <person name="Bochicchio J."/>
            <person name="Borenstein D."/>
            <person name="Chapman S."/>
            <person name="Chen Z."/>
            <person name="Engels R."/>
            <person name="Freedman E."/>
            <person name="Gellesch M."/>
            <person name="Goldberg J."/>
            <person name="Griggs A."/>
            <person name="Gujja S."/>
            <person name="Heiman D."/>
            <person name="Hepburn T."/>
            <person name="Howarth C."/>
            <person name="Jen D."/>
            <person name="Larson L."/>
            <person name="Lewis B."/>
            <person name="Mehta T."/>
            <person name="Park D."/>
            <person name="Pearson M."/>
            <person name="Roberts A."/>
            <person name="Saif S."/>
            <person name="Shenoy N."/>
            <person name="Sisk P."/>
            <person name="Stolte C."/>
            <person name="Sykes S."/>
            <person name="Thomson T."/>
            <person name="Walk T."/>
            <person name="White J."/>
            <person name="Yandava C."/>
            <person name="Burger G."/>
            <person name="Gray M.W."/>
            <person name="Holland P.W.H."/>
            <person name="King N."/>
            <person name="Lang F.B.F."/>
            <person name="Roger A.J."/>
            <person name="Ruiz-Trillo I."/>
            <person name="Lander E."/>
            <person name="Nusbaum C."/>
        </authorList>
    </citation>
    <scope>NUCLEOTIDE SEQUENCE [LARGE SCALE GENOMIC DNA]</scope>
    <source>
        <strain evidence="10 11">DAOM BR117</strain>
    </source>
</reference>
<dbReference type="InterPro" id="IPR036837">
    <property type="entry name" value="Cation_efflux_CTD_sf"/>
</dbReference>
<dbReference type="InParanoid" id="A0A0L0HTX5"/>
<dbReference type="SUPFAM" id="SSF161111">
    <property type="entry name" value="Cation efflux protein transmembrane domain-like"/>
    <property type="match status" value="1"/>
</dbReference>
<dbReference type="InterPro" id="IPR027470">
    <property type="entry name" value="Cation_efflux_CTD"/>
</dbReference>
<feature type="region of interest" description="Disordered" evidence="7">
    <location>
        <begin position="56"/>
        <end position="75"/>
    </location>
</feature>
<evidence type="ECO:0000259" key="9">
    <source>
        <dbReference type="Pfam" id="PF16916"/>
    </source>
</evidence>
<evidence type="ECO:0000256" key="4">
    <source>
        <dbReference type="ARBA" id="ARBA00022692"/>
    </source>
</evidence>
<organism evidence="10 11">
    <name type="scientific">Spizellomyces punctatus (strain DAOM BR117)</name>
    <dbReference type="NCBI Taxonomy" id="645134"/>
    <lineage>
        <taxon>Eukaryota</taxon>
        <taxon>Fungi</taxon>
        <taxon>Fungi incertae sedis</taxon>
        <taxon>Chytridiomycota</taxon>
        <taxon>Chytridiomycota incertae sedis</taxon>
        <taxon>Chytridiomycetes</taxon>
        <taxon>Spizellomycetales</taxon>
        <taxon>Spizellomycetaceae</taxon>
        <taxon>Spizellomyces</taxon>
    </lineage>
</organism>
<dbReference type="InterPro" id="IPR050291">
    <property type="entry name" value="CDF_Transporter"/>
</dbReference>
<dbReference type="Pfam" id="PF01545">
    <property type="entry name" value="Cation_efflux"/>
    <property type="match status" value="1"/>
</dbReference>
<dbReference type="Proteomes" id="UP000053201">
    <property type="component" value="Unassembled WGS sequence"/>
</dbReference>
<dbReference type="eggNOG" id="KOG1485">
    <property type="taxonomic scope" value="Eukaryota"/>
</dbReference>
<dbReference type="SUPFAM" id="SSF160240">
    <property type="entry name" value="Cation efflux protein cytoplasmic domain-like"/>
    <property type="match status" value="1"/>
</dbReference>